<sequence length="165" mass="18412">MNGSLTSMLTERAVDPDTVHQSVLYYLGERLDDLSAEDMRRTLEQAWGAELDDDLRRLASDPTLLENSALFFLASAWDEPGEQDRIVEIVEDAKAKLPVIEVGMIVLGVMYGLYLLRTGGVKRTERTTIRRPDGSFEETLTVEYTDPHGPASVLAKTITRSLPPM</sequence>
<keyword evidence="1" id="KW-0812">Transmembrane</keyword>
<dbReference type="Proteomes" id="UP000619293">
    <property type="component" value="Unassembled WGS sequence"/>
</dbReference>
<name>A0A8J3NXJ3_9ACTN</name>
<keyword evidence="1" id="KW-0472">Membrane</keyword>
<evidence type="ECO:0000313" key="3">
    <source>
        <dbReference type="Proteomes" id="UP000619293"/>
    </source>
</evidence>
<dbReference type="EMBL" id="BONG01000093">
    <property type="protein sequence ID" value="GIF94370.1"/>
    <property type="molecule type" value="Genomic_DNA"/>
</dbReference>
<gene>
    <name evidence="2" type="ORF">Cch02nite_78140</name>
</gene>
<dbReference type="RefSeq" id="WP_191839064.1">
    <property type="nucleotide sequence ID" value="NZ_BAAALB010000006.1"/>
</dbReference>
<feature type="transmembrane region" description="Helical" evidence="1">
    <location>
        <begin position="97"/>
        <end position="116"/>
    </location>
</feature>
<evidence type="ECO:0000313" key="2">
    <source>
        <dbReference type="EMBL" id="GIF94370.1"/>
    </source>
</evidence>
<protein>
    <submittedName>
        <fullName evidence="2">Uncharacterized protein</fullName>
    </submittedName>
</protein>
<accession>A0A8J3NXJ3</accession>
<keyword evidence="1" id="KW-1133">Transmembrane helix</keyword>
<reference evidence="2 3" key="1">
    <citation type="submission" date="2021-01" db="EMBL/GenBank/DDBJ databases">
        <title>Whole genome shotgun sequence of Catellatospora chokoriensis NBRC 107358.</title>
        <authorList>
            <person name="Komaki H."/>
            <person name="Tamura T."/>
        </authorList>
    </citation>
    <scope>NUCLEOTIDE SEQUENCE [LARGE SCALE GENOMIC DNA]</scope>
    <source>
        <strain evidence="2 3">NBRC 107358</strain>
    </source>
</reference>
<keyword evidence="3" id="KW-1185">Reference proteome</keyword>
<organism evidence="2 3">
    <name type="scientific">Catellatospora chokoriensis</name>
    <dbReference type="NCBI Taxonomy" id="310353"/>
    <lineage>
        <taxon>Bacteria</taxon>
        <taxon>Bacillati</taxon>
        <taxon>Actinomycetota</taxon>
        <taxon>Actinomycetes</taxon>
        <taxon>Micromonosporales</taxon>
        <taxon>Micromonosporaceae</taxon>
        <taxon>Catellatospora</taxon>
    </lineage>
</organism>
<comment type="caution">
    <text evidence="2">The sequence shown here is derived from an EMBL/GenBank/DDBJ whole genome shotgun (WGS) entry which is preliminary data.</text>
</comment>
<dbReference type="AlphaFoldDB" id="A0A8J3NXJ3"/>
<proteinExistence type="predicted"/>
<evidence type="ECO:0000256" key="1">
    <source>
        <dbReference type="SAM" id="Phobius"/>
    </source>
</evidence>